<protein>
    <submittedName>
        <fullName evidence="1">Uncharacterized protein</fullName>
    </submittedName>
</protein>
<sequence length="35" mass="4233">MDFSRMKPLDNYRLHQEHLSVIEVLMIQKIPGKKH</sequence>
<name>A0A0A8YL35_ARUDO</name>
<organism evidence="1">
    <name type="scientific">Arundo donax</name>
    <name type="common">Giant reed</name>
    <name type="synonym">Donax arundinaceus</name>
    <dbReference type="NCBI Taxonomy" id="35708"/>
    <lineage>
        <taxon>Eukaryota</taxon>
        <taxon>Viridiplantae</taxon>
        <taxon>Streptophyta</taxon>
        <taxon>Embryophyta</taxon>
        <taxon>Tracheophyta</taxon>
        <taxon>Spermatophyta</taxon>
        <taxon>Magnoliopsida</taxon>
        <taxon>Liliopsida</taxon>
        <taxon>Poales</taxon>
        <taxon>Poaceae</taxon>
        <taxon>PACMAD clade</taxon>
        <taxon>Arundinoideae</taxon>
        <taxon>Arundineae</taxon>
        <taxon>Arundo</taxon>
    </lineage>
</organism>
<proteinExistence type="predicted"/>
<accession>A0A0A8YL35</accession>
<evidence type="ECO:0000313" key="1">
    <source>
        <dbReference type="EMBL" id="JAD23202.1"/>
    </source>
</evidence>
<dbReference type="EMBL" id="GBRH01274693">
    <property type="protein sequence ID" value="JAD23202.1"/>
    <property type="molecule type" value="Transcribed_RNA"/>
</dbReference>
<dbReference type="AlphaFoldDB" id="A0A0A8YL35"/>
<reference evidence="1" key="2">
    <citation type="journal article" date="2015" name="Data Brief">
        <title>Shoot transcriptome of the giant reed, Arundo donax.</title>
        <authorList>
            <person name="Barrero R.A."/>
            <person name="Guerrero F.D."/>
            <person name="Moolhuijzen P."/>
            <person name="Goolsby J.A."/>
            <person name="Tidwell J."/>
            <person name="Bellgard S.E."/>
            <person name="Bellgard M.I."/>
        </authorList>
    </citation>
    <scope>NUCLEOTIDE SEQUENCE</scope>
    <source>
        <tissue evidence="1">Shoot tissue taken approximately 20 cm above the soil surface</tissue>
    </source>
</reference>
<reference evidence="1" key="1">
    <citation type="submission" date="2014-09" db="EMBL/GenBank/DDBJ databases">
        <authorList>
            <person name="Magalhaes I.L.F."/>
            <person name="Oliveira U."/>
            <person name="Santos F.R."/>
            <person name="Vidigal T.H.D.A."/>
            <person name="Brescovit A.D."/>
            <person name="Santos A.J."/>
        </authorList>
    </citation>
    <scope>NUCLEOTIDE SEQUENCE</scope>
    <source>
        <tissue evidence="1">Shoot tissue taken approximately 20 cm above the soil surface</tissue>
    </source>
</reference>